<evidence type="ECO:0008006" key="3">
    <source>
        <dbReference type="Google" id="ProtNLM"/>
    </source>
</evidence>
<feature type="chain" id="PRO_5044282778" description="Glycolipid-binding domain-containing protein" evidence="1">
    <location>
        <begin position="29"/>
        <end position="199"/>
    </location>
</feature>
<accession>A0AB39US36</accession>
<reference evidence="2" key="1">
    <citation type="submission" date="2024-05" db="EMBL/GenBank/DDBJ databases">
        <title>Genome sequencing of novel strain.</title>
        <authorList>
            <person name="Ganbat D."/>
            <person name="Ganbat S."/>
            <person name="Lee S.-J."/>
        </authorList>
    </citation>
    <scope>NUCLEOTIDE SEQUENCE</scope>
    <source>
        <strain evidence="2">SMD15-11</strain>
    </source>
</reference>
<evidence type="ECO:0000256" key="1">
    <source>
        <dbReference type="SAM" id="SignalP"/>
    </source>
</evidence>
<proteinExistence type="predicted"/>
<dbReference type="KEGG" id="tcd:AAIA72_09590"/>
<keyword evidence="1" id="KW-0732">Signal</keyword>
<gene>
    <name evidence="2" type="ORF">AAIA72_09590</name>
</gene>
<dbReference type="RefSeq" id="WP_369600101.1">
    <property type="nucleotide sequence ID" value="NZ_CP154858.1"/>
</dbReference>
<evidence type="ECO:0000313" key="2">
    <source>
        <dbReference type="EMBL" id="XDT71062.1"/>
    </source>
</evidence>
<name>A0AB39US36_9GAMM</name>
<sequence>MTPLQNTVPAPHALTLMLLYSLASPVLAGESCLDGVWSAAEERAQLRGASGEQDILKITGSLTLELAQSPATDAPGAGWKQLRLVYQDYETLSQKQVLKMRSDRRVRFQGTAEGMWRLDEKRQEITLKPAGRIKMAAFFKAEIPEKNTENPWRKMGEGPVSAPHRNHFSVSCNGNTLTLKSDAVSGLDSVHYEGRFHRQ</sequence>
<dbReference type="AlphaFoldDB" id="A0AB39US36"/>
<protein>
    <recommendedName>
        <fullName evidence="3">Glycolipid-binding domain-containing protein</fullName>
    </recommendedName>
</protein>
<dbReference type="EMBL" id="CP154858">
    <property type="protein sequence ID" value="XDT71062.1"/>
    <property type="molecule type" value="Genomic_DNA"/>
</dbReference>
<organism evidence="2">
    <name type="scientific">Thermohahella caldifontis</name>
    <dbReference type="NCBI Taxonomy" id="3142973"/>
    <lineage>
        <taxon>Bacteria</taxon>
        <taxon>Pseudomonadati</taxon>
        <taxon>Pseudomonadota</taxon>
        <taxon>Gammaproteobacteria</taxon>
        <taxon>Oceanospirillales</taxon>
        <taxon>Hahellaceae</taxon>
        <taxon>Thermohahella</taxon>
    </lineage>
</organism>
<feature type="signal peptide" evidence="1">
    <location>
        <begin position="1"/>
        <end position="28"/>
    </location>
</feature>